<dbReference type="Pfam" id="PF07833">
    <property type="entry name" value="Cu_amine_oxidN1"/>
    <property type="match status" value="1"/>
</dbReference>
<dbReference type="InterPro" id="IPR036582">
    <property type="entry name" value="Mao_N_sf"/>
</dbReference>
<evidence type="ECO:0000313" key="4">
    <source>
        <dbReference type="Proteomes" id="UP000031967"/>
    </source>
</evidence>
<dbReference type="InterPro" id="IPR015943">
    <property type="entry name" value="WD40/YVTN_repeat-like_dom_sf"/>
</dbReference>
<protein>
    <recommendedName>
        <fullName evidence="2">Copper amine oxidase-like N-terminal domain-containing protein</fullName>
    </recommendedName>
</protein>
<organism evidence="3 4">
    <name type="scientific">Gordoniibacillus kamchatkensis</name>
    <dbReference type="NCBI Taxonomy" id="1590651"/>
    <lineage>
        <taxon>Bacteria</taxon>
        <taxon>Bacillati</taxon>
        <taxon>Bacillota</taxon>
        <taxon>Bacilli</taxon>
        <taxon>Bacillales</taxon>
        <taxon>Paenibacillaceae</taxon>
        <taxon>Gordoniibacillus</taxon>
    </lineage>
</organism>
<name>A0ABR5AC51_9BACL</name>
<dbReference type="InterPro" id="IPR003409">
    <property type="entry name" value="MORN"/>
</dbReference>
<reference evidence="3 4" key="1">
    <citation type="submission" date="2014-12" db="EMBL/GenBank/DDBJ databases">
        <title>Draft genome sequence of Paenibacillus kamchatkensis strain B-2647.</title>
        <authorList>
            <person name="Karlyshev A.V."/>
            <person name="Kudryashova E.B."/>
        </authorList>
    </citation>
    <scope>NUCLEOTIDE SEQUENCE [LARGE SCALE GENOMIC DNA]</scope>
    <source>
        <strain evidence="3 4">VKM B-2647</strain>
    </source>
</reference>
<dbReference type="Gene3D" id="2.130.10.10">
    <property type="entry name" value="YVTN repeat-like/Quinoprotein amine dehydrogenase"/>
    <property type="match status" value="1"/>
</dbReference>
<accession>A0ABR5AC51</accession>
<feature type="domain" description="Copper amine oxidase-like N-terminal" evidence="2">
    <location>
        <begin position="502"/>
        <end position="608"/>
    </location>
</feature>
<dbReference type="PANTHER" id="PTHR43215:SF14">
    <property type="entry name" value="RADIAL SPOKE HEAD 1 HOMOLOG"/>
    <property type="match status" value="1"/>
</dbReference>
<evidence type="ECO:0000256" key="1">
    <source>
        <dbReference type="ARBA" id="ARBA00022737"/>
    </source>
</evidence>
<dbReference type="RefSeq" id="WP_041050713.1">
    <property type="nucleotide sequence ID" value="NZ_JXAK01000055.1"/>
</dbReference>
<dbReference type="Proteomes" id="UP000031967">
    <property type="component" value="Unassembled WGS sequence"/>
</dbReference>
<evidence type="ECO:0000259" key="2">
    <source>
        <dbReference type="Pfam" id="PF07833"/>
    </source>
</evidence>
<comment type="caution">
    <text evidence="3">The sequence shown here is derived from an EMBL/GenBank/DDBJ whole genome shotgun (WGS) entry which is preliminary data.</text>
</comment>
<dbReference type="Pfam" id="PF02493">
    <property type="entry name" value="MORN"/>
    <property type="match status" value="4"/>
</dbReference>
<dbReference type="SUPFAM" id="SSF82185">
    <property type="entry name" value="Histone H3 K4-specific methyltransferase SET7/9 N-terminal domain"/>
    <property type="match status" value="2"/>
</dbReference>
<keyword evidence="1" id="KW-0677">Repeat</keyword>
<sequence length="786" mass="87109">MSAALCVGWLGFVHGGYAANAFSYTDKQTEITAPERGVMVAGGSLVWMGQDDAGWDQIFSRNLETGELKQLTSSQTYKERLSANGDYAVYLEKRQQIVLLNLQSGNAAQIDVKPDFYDEPRTDGHYVTYHQPTENMIYLYDTETKEVKQIGKGRSATIVDGVVAYSGFPEGDIMLYDVRTSETRLLWKGKSEGSVVSTSQTIFNGKSVVWTQSFKGAYQTRVLDVTEKDALPKVLNEFQKLPPTFPFLPNAIGSSIAAWTTDDHGKEQIVAAEMSSRQTDIAADKGEQLLGIYRDQLVLKNKDNKIVLRSLQLTGQGKAVPDAVLVSAVPDIDGDRVPDATFGFMGGKTSSKLASSDNSVTVSTDTPRPYSYGGNDISIYYQKDDNFMLTKALKPGQKFVSHPWQLDFHSPDVPFHLSMTYMTKRVPQGEEGKLGIYRLKSGVWVYMGGLPDPGIQRLQMDITDPGIYAVLYYDVPNASIRDYWQRKAIDDYNAAKPIRVFLDGEEMAFHEQPVLKDGSTTVEFRPIFEKLGLQIDWNGDTQTVTGKKEGQSLQLALGQTSAVVNGSASELPTAPFLNNGYTFVPLRFVGEATGRKVVWDPNLKAVYIYDPATEGKLYYKSGALMYEGQLKDGKMNGKGKLYREDGALWYDAEFRDNEVAGWGTIYFSGFIGDVDRTGDIGIGQFKNGLPDGFLLDISSNGLLQFEGHEIQGVPNGQAKLYVKGELLYDGEYKNGKANGYGKLYKNGKLDYEGYFVDGVRNGHGKEYNDDGTVYREGEYVNGVLQK</sequence>
<dbReference type="SUPFAM" id="SSF55383">
    <property type="entry name" value="Copper amine oxidase, domain N"/>
    <property type="match status" value="1"/>
</dbReference>
<dbReference type="Gene3D" id="3.30.457.10">
    <property type="entry name" value="Copper amine oxidase-like, N-terminal domain"/>
    <property type="match status" value="1"/>
</dbReference>
<gene>
    <name evidence="3" type="ORF">SD70_25025</name>
</gene>
<dbReference type="Gene3D" id="2.20.110.10">
    <property type="entry name" value="Histone H3 K4-specific methyltransferase SET7/9 N-terminal domain"/>
    <property type="match status" value="2"/>
</dbReference>
<keyword evidence="4" id="KW-1185">Reference proteome</keyword>
<dbReference type="SMART" id="SM00698">
    <property type="entry name" value="MORN"/>
    <property type="match status" value="3"/>
</dbReference>
<dbReference type="SUPFAM" id="SSF82171">
    <property type="entry name" value="DPP6 N-terminal domain-like"/>
    <property type="match status" value="1"/>
</dbReference>
<dbReference type="PANTHER" id="PTHR43215">
    <property type="entry name" value="RADIAL SPOKE HEAD 1 HOMOLOG"/>
    <property type="match status" value="1"/>
</dbReference>
<dbReference type="InterPro" id="IPR012854">
    <property type="entry name" value="Cu_amine_oxidase-like_N"/>
</dbReference>
<proteinExistence type="predicted"/>
<evidence type="ECO:0000313" key="3">
    <source>
        <dbReference type="EMBL" id="KIL38636.1"/>
    </source>
</evidence>
<dbReference type="EMBL" id="JXAK01000055">
    <property type="protein sequence ID" value="KIL38636.1"/>
    <property type="molecule type" value="Genomic_DNA"/>
</dbReference>